<proteinExistence type="predicted"/>
<dbReference type="RefSeq" id="WP_073260180.1">
    <property type="nucleotide sequence ID" value="NZ_FRCS01000007.1"/>
</dbReference>
<dbReference type="SUPFAM" id="SSF56801">
    <property type="entry name" value="Acetyl-CoA synthetase-like"/>
    <property type="match status" value="1"/>
</dbReference>
<dbReference type="Gene3D" id="3.40.50.12780">
    <property type="entry name" value="N-terminal domain of ligase-like"/>
    <property type="match status" value="1"/>
</dbReference>
<feature type="compositionally biased region" description="Low complexity" evidence="1">
    <location>
        <begin position="1"/>
        <end position="13"/>
    </location>
</feature>
<name>A0A1M7TYR7_9ACTN</name>
<gene>
    <name evidence="4" type="ORF">SAMN05443668_107405</name>
</gene>
<evidence type="ECO:0000259" key="2">
    <source>
        <dbReference type="Pfam" id="PF00501"/>
    </source>
</evidence>
<dbReference type="Gene3D" id="3.30.300.30">
    <property type="match status" value="1"/>
</dbReference>
<dbReference type="EMBL" id="FRCS01000007">
    <property type="protein sequence ID" value="SHN75881.1"/>
    <property type="molecule type" value="Genomic_DNA"/>
</dbReference>
<evidence type="ECO:0000256" key="1">
    <source>
        <dbReference type="SAM" id="MobiDB-lite"/>
    </source>
</evidence>
<feature type="domain" description="AMP-dependent synthetase/ligase" evidence="2">
    <location>
        <begin position="34"/>
        <end position="388"/>
    </location>
</feature>
<dbReference type="InterPro" id="IPR000873">
    <property type="entry name" value="AMP-dep_synth/lig_dom"/>
</dbReference>
<dbReference type="GO" id="GO:0016878">
    <property type="term" value="F:acid-thiol ligase activity"/>
    <property type="evidence" value="ECO:0007669"/>
    <property type="project" value="UniProtKB-ARBA"/>
</dbReference>
<protein>
    <submittedName>
        <fullName evidence="4">Acyl-CoA synthetase (AMP-forming)/AMP-acid ligase II</fullName>
    </submittedName>
</protein>
<dbReference type="CDD" id="cd04433">
    <property type="entry name" value="AFD_class_I"/>
    <property type="match status" value="1"/>
</dbReference>
<evidence type="ECO:0000313" key="5">
    <source>
        <dbReference type="Proteomes" id="UP000184440"/>
    </source>
</evidence>
<evidence type="ECO:0000313" key="4">
    <source>
        <dbReference type="EMBL" id="SHN75881.1"/>
    </source>
</evidence>
<organism evidence="4 5">
    <name type="scientific">Cryptosporangium aurantiacum</name>
    <dbReference type="NCBI Taxonomy" id="134849"/>
    <lineage>
        <taxon>Bacteria</taxon>
        <taxon>Bacillati</taxon>
        <taxon>Actinomycetota</taxon>
        <taxon>Actinomycetes</taxon>
        <taxon>Cryptosporangiales</taxon>
        <taxon>Cryptosporangiaceae</taxon>
        <taxon>Cryptosporangium</taxon>
    </lineage>
</organism>
<keyword evidence="4" id="KW-0436">Ligase</keyword>
<dbReference type="InterPro" id="IPR050237">
    <property type="entry name" value="ATP-dep_AMP-bd_enzyme"/>
</dbReference>
<keyword evidence="5" id="KW-1185">Reference proteome</keyword>
<dbReference type="STRING" id="134849.SAMN05443668_107405"/>
<evidence type="ECO:0000259" key="3">
    <source>
        <dbReference type="Pfam" id="PF13193"/>
    </source>
</evidence>
<feature type="region of interest" description="Disordered" evidence="1">
    <location>
        <begin position="1"/>
        <end position="20"/>
    </location>
</feature>
<dbReference type="InterPro" id="IPR025110">
    <property type="entry name" value="AMP-bd_C"/>
</dbReference>
<sequence>MPAAEAPWAARAGAGPGGERTVPAVLRTRLRLDAAREAVVDDERSVTYAELDDASRTLATALVAAGVRKGSRVGLLAPNGVDWVVAAVAVTRIGAVLVPLSTLLRPPELLAQLREASVSHLIAVPAFRNRRYLDELEEAAPGLTGGRRHVGVPHLRAVWSTEALPGAAAPAGVRAALEDAVRPADDLVILFTSGSRGRPKGVVHTHGSALFATASGLDARCVGHGERLYLPMPFFWTGGFGPGVLSALLAGATLLTEAEPEPGRTIRFLERTGATLFRGWPDQAERLAAHPSFAGADLSRLGPGSLPAILPDDVRPAPGARANVFGMTETLGPYCGARLDVDLPVGKEGSCGQPFDGVDVRIVDPDSGAVRGPGEDGEIRVRGRGLLRTICGRSRADVFDRDGFYPTGDLGTLDADGYLWYRGRRDDMFKVSGASVYPVEVETALRSLPGVSEAHVTDHLDDDVRRVAAVVVTRLDPGTLADGVRQRLSAFKVPTRWVVLDDPADVPRLASGKVDLDALRGLIVTASVRA</sequence>
<dbReference type="Pfam" id="PF13193">
    <property type="entry name" value="AMP-binding_C"/>
    <property type="match status" value="1"/>
</dbReference>
<dbReference type="PANTHER" id="PTHR43767">
    <property type="entry name" value="LONG-CHAIN-FATTY-ACID--COA LIGASE"/>
    <property type="match status" value="1"/>
</dbReference>
<feature type="domain" description="AMP-binding enzyme C-terminal" evidence="3">
    <location>
        <begin position="440"/>
        <end position="513"/>
    </location>
</feature>
<dbReference type="AlphaFoldDB" id="A0A1M7TYR7"/>
<dbReference type="Pfam" id="PF00501">
    <property type="entry name" value="AMP-binding"/>
    <property type="match status" value="1"/>
</dbReference>
<dbReference type="Proteomes" id="UP000184440">
    <property type="component" value="Unassembled WGS sequence"/>
</dbReference>
<dbReference type="InterPro" id="IPR045851">
    <property type="entry name" value="AMP-bd_C_sf"/>
</dbReference>
<accession>A0A1M7TYR7</accession>
<reference evidence="4 5" key="1">
    <citation type="submission" date="2016-11" db="EMBL/GenBank/DDBJ databases">
        <authorList>
            <person name="Jaros S."/>
            <person name="Januszkiewicz K."/>
            <person name="Wedrychowicz H."/>
        </authorList>
    </citation>
    <scope>NUCLEOTIDE SEQUENCE [LARGE SCALE GENOMIC DNA]</scope>
    <source>
        <strain evidence="4 5">DSM 46144</strain>
    </source>
</reference>
<dbReference type="InterPro" id="IPR042099">
    <property type="entry name" value="ANL_N_sf"/>
</dbReference>
<dbReference type="PANTHER" id="PTHR43767:SF1">
    <property type="entry name" value="NONRIBOSOMAL PEPTIDE SYNTHASE PES1 (EUROFUNG)-RELATED"/>
    <property type="match status" value="1"/>
</dbReference>